<sequence length="75" mass="8689">MSRKKVFKTAEEAVKYLFSEELESEMIALPPEVDELTDEEGFDDTETLDPSIETTENKGRTFYVSLLKFSNFSKR</sequence>
<dbReference type="AlphaFoldDB" id="A0A8X6TKE1"/>
<accession>A0A8X6TKE1</accession>
<gene>
    <name evidence="1" type="ORF">NPIL_48591</name>
</gene>
<protein>
    <submittedName>
        <fullName evidence="1">Uncharacterized protein</fullName>
    </submittedName>
</protein>
<evidence type="ECO:0000313" key="1">
    <source>
        <dbReference type="EMBL" id="GFT19352.1"/>
    </source>
</evidence>
<name>A0A8X6TKE1_NEPPI</name>
<reference evidence="1" key="1">
    <citation type="submission" date="2020-08" db="EMBL/GenBank/DDBJ databases">
        <title>Multicomponent nature underlies the extraordinary mechanical properties of spider dragline silk.</title>
        <authorList>
            <person name="Kono N."/>
            <person name="Nakamura H."/>
            <person name="Mori M."/>
            <person name="Yoshida Y."/>
            <person name="Ohtoshi R."/>
            <person name="Malay A.D."/>
            <person name="Moran D.A.P."/>
            <person name="Tomita M."/>
            <person name="Numata K."/>
            <person name="Arakawa K."/>
        </authorList>
    </citation>
    <scope>NUCLEOTIDE SEQUENCE</scope>
</reference>
<evidence type="ECO:0000313" key="2">
    <source>
        <dbReference type="Proteomes" id="UP000887013"/>
    </source>
</evidence>
<dbReference type="OrthoDB" id="6779180at2759"/>
<comment type="caution">
    <text evidence="1">The sequence shown here is derived from an EMBL/GenBank/DDBJ whole genome shotgun (WGS) entry which is preliminary data.</text>
</comment>
<keyword evidence="2" id="KW-1185">Reference proteome</keyword>
<organism evidence="1 2">
    <name type="scientific">Nephila pilipes</name>
    <name type="common">Giant wood spider</name>
    <name type="synonym">Nephila maculata</name>
    <dbReference type="NCBI Taxonomy" id="299642"/>
    <lineage>
        <taxon>Eukaryota</taxon>
        <taxon>Metazoa</taxon>
        <taxon>Ecdysozoa</taxon>
        <taxon>Arthropoda</taxon>
        <taxon>Chelicerata</taxon>
        <taxon>Arachnida</taxon>
        <taxon>Araneae</taxon>
        <taxon>Araneomorphae</taxon>
        <taxon>Entelegynae</taxon>
        <taxon>Araneoidea</taxon>
        <taxon>Nephilidae</taxon>
        <taxon>Nephila</taxon>
    </lineage>
</organism>
<proteinExistence type="predicted"/>
<dbReference type="EMBL" id="BMAW01010563">
    <property type="protein sequence ID" value="GFT19352.1"/>
    <property type="molecule type" value="Genomic_DNA"/>
</dbReference>
<dbReference type="Proteomes" id="UP000887013">
    <property type="component" value="Unassembled WGS sequence"/>
</dbReference>